<dbReference type="Pfam" id="PF13333">
    <property type="entry name" value="rve_2"/>
    <property type="match status" value="1"/>
</dbReference>
<dbReference type="AlphaFoldDB" id="A0A561F1X7"/>
<name>A0A561F1X7_9ACTN</name>
<gene>
    <name evidence="4" type="ORF">FB465_7101</name>
</gene>
<dbReference type="PROSITE" id="PS50994">
    <property type="entry name" value="INTEGRASE"/>
    <property type="match status" value="1"/>
</dbReference>
<dbReference type="InterPro" id="IPR012337">
    <property type="entry name" value="RNaseH-like_sf"/>
</dbReference>
<protein>
    <submittedName>
        <fullName evidence="4">Transposase InsO family protein</fullName>
    </submittedName>
</protein>
<dbReference type="InterPro" id="IPR048020">
    <property type="entry name" value="Transpos_IS3"/>
</dbReference>
<evidence type="ECO:0000259" key="3">
    <source>
        <dbReference type="PROSITE" id="PS50994"/>
    </source>
</evidence>
<dbReference type="Proteomes" id="UP000318416">
    <property type="component" value="Unassembled WGS sequence"/>
</dbReference>
<feature type="domain" description="Integrase catalytic" evidence="3">
    <location>
        <begin position="121"/>
        <end position="289"/>
    </location>
</feature>
<dbReference type="NCBIfam" id="NF033516">
    <property type="entry name" value="transpos_IS3"/>
    <property type="match status" value="1"/>
</dbReference>
<dbReference type="Pfam" id="PF00665">
    <property type="entry name" value="rve"/>
    <property type="match status" value="1"/>
</dbReference>
<sequence>MTVHPFIEAEKQSGHNVKRACELLKVSRAAFYARRTAMPGPRAVRDAELTEKITEVHQASRGSYGSPRVHAVLQREGERCGRRRIARLMRRSGLQGRHRRRRQRTTIPDPHAGTRPDLVLRDFQPDPAAVDTRWCGDITYIPTQEGWLYLATVIDIASRRVVGWATADHLRTELVADALRAACRTRRPSGPVVFHSDRGCQYTSREFSILARDFDVRLSVGRTGQCWDNALAESFFATLKRELLGDRPWPSRAVARTAIFEWIESWYNIRRLHSSLGYRSPAEYETVLAA</sequence>
<evidence type="ECO:0000313" key="4">
    <source>
        <dbReference type="EMBL" id="TWE21863.1"/>
    </source>
</evidence>
<dbReference type="InterPro" id="IPR050900">
    <property type="entry name" value="Transposase_IS3/IS150/IS904"/>
</dbReference>
<accession>A0A561F1X7</accession>
<dbReference type="SUPFAM" id="SSF53098">
    <property type="entry name" value="Ribonuclease H-like"/>
    <property type="match status" value="1"/>
</dbReference>
<dbReference type="InterPro" id="IPR036397">
    <property type="entry name" value="RNaseH_sf"/>
</dbReference>
<dbReference type="InterPro" id="IPR025948">
    <property type="entry name" value="HTH-like_dom"/>
</dbReference>
<dbReference type="PANTHER" id="PTHR46889">
    <property type="entry name" value="TRANSPOSASE INSF FOR INSERTION SEQUENCE IS3B-RELATED"/>
    <property type="match status" value="1"/>
</dbReference>
<comment type="function">
    <text evidence="1">Involved in the transposition of the insertion sequence.</text>
</comment>
<keyword evidence="5" id="KW-1185">Reference proteome</keyword>
<dbReference type="GO" id="GO:0015074">
    <property type="term" value="P:DNA integration"/>
    <property type="evidence" value="ECO:0007669"/>
    <property type="project" value="InterPro"/>
</dbReference>
<dbReference type="PANTHER" id="PTHR46889:SF4">
    <property type="entry name" value="TRANSPOSASE INSO FOR INSERTION SEQUENCE ELEMENT IS911B-RELATED"/>
    <property type="match status" value="1"/>
</dbReference>
<evidence type="ECO:0000256" key="2">
    <source>
        <dbReference type="SAM" id="MobiDB-lite"/>
    </source>
</evidence>
<feature type="region of interest" description="Disordered" evidence="2">
    <location>
        <begin position="93"/>
        <end position="115"/>
    </location>
</feature>
<dbReference type="EMBL" id="VIVR01000001">
    <property type="protein sequence ID" value="TWE21863.1"/>
    <property type="molecule type" value="Genomic_DNA"/>
</dbReference>
<evidence type="ECO:0000313" key="5">
    <source>
        <dbReference type="Proteomes" id="UP000318416"/>
    </source>
</evidence>
<organism evidence="4 5">
    <name type="scientific">Kitasatospora atroaurantiaca</name>
    <dbReference type="NCBI Taxonomy" id="285545"/>
    <lineage>
        <taxon>Bacteria</taxon>
        <taxon>Bacillati</taxon>
        <taxon>Actinomycetota</taxon>
        <taxon>Actinomycetes</taxon>
        <taxon>Kitasatosporales</taxon>
        <taxon>Streptomycetaceae</taxon>
        <taxon>Kitasatospora</taxon>
    </lineage>
</organism>
<feature type="compositionally biased region" description="Basic residues" evidence="2">
    <location>
        <begin position="93"/>
        <end position="104"/>
    </location>
</feature>
<dbReference type="Gene3D" id="3.30.420.10">
    <property type="entry name" value="Ribonuclease H-like superfamily/Ribonuclease H"/>
    <property type="match status" value="1"/>
</dbReference>
<dbReference type="GO" id="GO:0003676">
    <property type="term" value="F:nucleic acid binding"/>
    <property type="evidence" value="ECO:0007669"/>
    <property type="project" value="InterPro"/>
</dbReference>
<dbReference type="RefSeq" id="WP_145796976.1">
    <property type="nucleotide sequence ID" value="NZ_VIVR01000001.1"/>
</dbReference>
<comment type="caution">
    <text evidence="4">The sequence shown here is derived from an EMBL/GenBank/DDBJ whole genome shotgun (WGS) entry which is preliminary data.</text>
</comment>
<evidence type="ECO:0000256" key="1">
    <source>
        <dbReference type="ARBA" id="ARBA00002286"/>
    </source>
</evidence>
<reference evidence="4 5" key="1">
    <citation type="submission" date="2019-06" db="EMBL/GenBank/DDBJ databases">
        <title>Sequencing the genomes of 1000 actinobacteria strains.</title>
        <authorList>
            <person name="Klenk H.-P."/>
        </authorList>
    </citation>
    <scope>NUCLEOTIDE SEQUENCE [LARGE SCALE GENOMIC DNA]</scope>
    <source>
        <strain evidence="4 5">DSM 41649</strain>
    </source>
</reference>
<dbReference type="Pfam" id="PF13276">
    <property type="entry name" value="HTH_21"/>
    <property type="match status" value="1"/>
</dbReference>
<dbReference type="InterPro" id="IPR001584">
    <property type="entry name" value="Integrase_cat-core"/>
</dbReference>
<proteinExistence type="predicted"/>
<dbReference type="OrthoDB" id="5172313at2"/>